<protein>
    <submittedName>
        <fullName evidence="2">Uncharacterized protein</fullName>
    </submittedName>
</protein>
<reference evidence="2" key="1">
    <citation type="journal article" date="2020" name="Stud. Mycol.">
        <title>101 Dothideomycetes genomes: a test case for predicting lifestyles and emergence of pathogens.</title>
        <authorList>
            <person name="Haridas S."/>
            <person name="Albert R."/>
            <person name="Binder M."/>
            <person name="Bloem J."/>
            <person name="Labutti K."/>
            <person name="Salamov A."/>
            <person name="Andreopoulos B."/>
            <person name="Baker S."/>
            <person name="Barry K."/>
            <person name="Bills G."/>
            <person name="Bluhm B."/>
            <person name="Cannon C."/>
            <person name="Castanera R."/>
            <person name="Culley D."/>
            <person name="Daum C."/>
            <person name="Ezra D."/>
            <person name="Gonzalez J."/>
            <person name="Henrissat B."/>
            <person name="Kuo A."/>
            <person name="Liang C."/>
            <person name="Lipzen A."/>
            <person name="Lutzoni F."/>
            <person name="Magnuson J."/>
            <person name="Mondo S."/>
            <person name="Nolan M."/>
            <person name="Ohm R."/>
            <person name="Pangilinan J."/>
            <person name="Park H.-J."/>
            <person name="Ramirez L."/>
            <person name="Alfaro M."/>
            <person name="Sun H."/>
            <person name="Tritt A."/>
            <person name="Yoshinaga Y."/>
            <person name="Zwiers L.-H."/>
            <person name="Turgeon B."/>
            <person name="Goodwin S."/>
            <person name="Spatafora J."/>
            <person name="Crous P."/>
            <person name="Grigoriev I."/>
        </authorList>
    </citation>
    <scope>NUCLEOTIDE SEQUENCE</scope>
    <source>
        <strain evidence="2">CBS 122367</strain>
    </source>
</reference>
<dbReference type="Proteomes" id="UP000799291">
    <property type="component" value="Unassembled WGS sequence"/>
</dbReference>
<dbReference type="EMBL" id="MU005573">
    <property type="protein sequence ID" value="KAF2688962.1"/>
    <property type="molecule type" value="Genomic_DNA"/>
</dbReference>
<feature type="compositionally biased region" description="Polar residues" evidence="1">
    <location>
        <begin position="138"/>
        <end position="163"/>
    </location>
</feature>
<proteinExistence type="predicted"/>
<keyword evidence="3" id="KW-1185">Reference proteome</keyword>
<feature type="region of interest" description="Disordered" evidence="1">
    <location>
        <begin position="106"/>
        <end position="178"/>
    </location>
</feature>
<evidence type="ECO:0000313" key="3">
    <source>
        <dbReference type="Proteomes" id="UP000799291"/>
    </source>
</evidence>
<accession>A0A6G1JEJ0</accession>
<organism evidence="2 3">
    <name type="scientific">Lentithecium fluviatile CBS 122367</name>
    <dbReference type="NCBI Taxonomy" id="1168545"/>
    <lineage>
        <taxon>Eukaryota</taxon>
        <taxon>Fungi</taxon>
        <taxon>Dikarya</taxon>
        <taxon>Ascomycota</taxon>
        <taxon>Pezizomycotina</taxon>
        <taxon>Dothideomycetes</taxon>
        <taxon>Pleosporomycetidae</taxon>
        <taxon>Pleosporales</taxon>
        <taxon>Massarineae</taxon>
        <taxon>Lentitheciaceae</taxon>
        <taxon>Lentithecium</taxon>
    </lineage>
</organism>
<evidence type="ECO:0000313" key="2">
    <source>
        <dbReference type="EMBL" id="KAF2688962.1"/>
    </source>
</evidence>
<gene>
    <name evidence="2" type="ORF">K458DRAFT_428423</name>
</gene>
<evidence type="ECO:0000256" key="1">
    <source>
        <dbReference type="SAM" id="MobiDB-lite"/>
    </source>
</evidence>
<name>A0A6G1JEJ0_9PLEO</name>
<dbReference type="AlphaFoldDB" id="A0A6G1JEJ0"/>
<sequence length="235" mass="26385">MKMKPSFYLPPSEPQSSHPTAAETATRRMWHDTRLWPDIVKEMASNYEWCNPPSNGMNYLVQMGWVKPTGFNAPRATYYQSYPGGPWMATFSCQVPRVFMKEEFTESATGETKEDRIEPAAASSHGGLERTGTTLTEQSPKTRTDAGSSGPTGTEATSETTSVPPADKAAANPFSRPHPKLRTTLNEFLAKHCLDVDPYKSKPRWCFTDRHFLVAFAKRGTSEYMKLEDCWLEEG</sequence>
<feature type="region of interest" description="Disordered" evidence="1">
    <location>
        <begin position="1"/>
        <end position="24"/>
    </location>
</feature>